<dbReference type="AlphaFoldDB" id="A0A814TVZ8"/>
<accession>A0A814TVZ8</accession>
<comment type="caution">
    <text evidence="2">The sequence shown here is derived from an EMBL/GenBank/DDBJ whole genome shotgun (WGS) entry which is preliminary data.</text>
</comment>
<dbReference type="CDD" id="cd09917">
    <property type="entry name" value="F-box_SF"/>
    <property type="match status" value="1"/>
</dbReference>
<dbReference type="SUPFAM" id="SSF81383">
    <property type="entry name" value="F-box domain"/>
    <property type="match status" value="1"/>
</dbReference>
<dbReference type="InterPro" id="IPR001810">
    <property type="entry name" value="F-box_dom"/>
</dbReference>
<keyword evidence="4" id="KW-1185">Reference proteome</keyword>
<evidence type="ECO:0000259" key="1">
    <source>
        <dbReference type="PROSITE" id="PS50181"/>
    </source>
</evidence>
<reference evidence="2" key="1">
    <citation type="submission" date="2021-02" db="EMBL/GenBank/DDBJ databases">
        <authorList>
            <person name="Nowell W R."/>
        </authorList>
    </citation>
    <scope>NUCLEOTIDE SEQUENCE</scope>
</reference>
<dbReference type="SUPFAM" id="SSF52047">
    <property type="entry name" value="RNI-like"/>
    <property type="match status" value="1"/>
</dbReference>
<proteinExistence type="predicted"/>
<sequence>MSSSMLDTLPVEILYRIFDNLDIQTIILSLRYVCKRFYFTTDSYNRYNFNFKSMSKPYFRFICRLIPYENVISLTLSDEDKTRGQISLFLSLCQIEQFTRLQSLTLLLIEDIHLNIFLNYIITSSLKSLSISTQILHAYQNSTTHLSSVITHHSLQNLYLNINDKDWNGIAWSTNRTLRYLRLVNTITLKQFCIILQHYVCLQTLVLKEVSTDENENDIYPSAFQQLTSLTFEDGRIEINKIAQCVSFTPSLTYLKIIGDGNLFNTSFDGFEWEKLIRTKLHSIKKFEFFFIILTYSNYRARNIELLMESFRTSFWLNELHCFITCDYITNSRKIMLYTLPICKTYFLYHIDPKKLSITNCTTRINQNDMNNVQQLELQLTKDVNILPIEKIESSNHFLFRNVINLTLVNNDEWPRNSLNFLSNILNLSNIIKLSLSISFHPDHTLNTVSNINKLLKQTVNLRSLLLYDYWAPDNFMTRMETICSMILPNIKHLQIRVKNIDDIKYILEQLQHLTSVTFEYAQILTVDRQEFIESLAYLNRYPSSWNSQHALHIWLRNKKKIIP</sequence>
<dbReference type="Pfam" id="PF12937">
    <property type="entry name" value="F-box-like"/>
    <property type="match status" value="1"/>
</dbReference>
<protein>
    <recommendedName>
        <fullName evidence="1">F-box domain-containing protein</fullName>
    </recommendedName>
</protein>
<dbReference type="EMBL" id="CAJNOM010000621">
    <property type="protein sequence ID" value="CAF1524696.1"/>
    <property type="molecule type" value="Genomic_DNA"/>
</dbReference>
<feature type="domain" description="F-box" evidence="1">
    <location>
        <begin position="3"/>
        <end position="54"/>
    </location>
</feature>
<dbReference type="Proteomes" id="UP000663832">
    <property type="component" value="Unassembled WGS sequence"/>
</dbReference>
<dbReference type="Gene3D" id="1.20.1280.50">
    <property type="match status" value="1"/>
</dbReference>
<dbReference type="InterPro" id="IPR036047">
    <property type="entry name" value="F-box-like_dom_sf"/>
</dbReference>
<evidence type="ECO:0000313" key="3">
    <source>
        <dbReference type="EMBL" id="CAF1524696.1"/>
    </source>
</evidence>
<dbReference type="Proteomes" id="UP000663877">
    <property type="component" value="Unassembled WGS sequence"/>
</dbReference>
<name>A0A814TVZ8_9BILA</name>
<dbReference type="PROSITE" id="PS50181">
    <property type="entry name" value="FBOX"/>
    <property type="match status" value="1"/>
</dbReference>
<gene>
    <name evidence="2" type="ORF">BJG266_LOCUS24952</name>
    <name evidence="3" type="ORF">QVE165_LOCUS45044</name>
</gene>
<evidence type="ECO:0000313" key="4">
    <source>
        <dbReference type="Proteomes" id="UP000663832"/>
    </source>
</evidence>
<evidence type="ECO:0000313" key="2">
    <source>
        <dbReference type="EMBL" id="CAF1166572.1"/>
    </source>
</evidence>
<organism evidence="2 5">
    <name type="scientific">Adineta steineri</name>
    <dbReference type="NCBI Taxonomy" id="433720"/>
    <lineage>
        <taxon>Eukaryota</taxon>
        <taxon>Metazoa</taxon>
        <taxon>Spiralia</taxon>
        <taxon>Gnathifera</taxon>
        <taxon>Rotifera</taxon>
        <taxon>Eurotatoria</taxon>
        <taxon>Bdelloidea</taxon>
        <taxon>Adinetida</taxon>
        <taxon>Adinetidae</taxon>
        <taxon>Adineta</taxon>
    </lineage>
</organism>
<dbReference type="OrthoDB" id="10005509at2759"/>
<dbReference type="EMBL" id="CAJNOI010000184">
    <property type="protein sequence ID" value="CAF1166572.1"/>
    <property type="molecule type" value="Genomic_DNA"/>
</dbReference>
<evidence type="ECO:0000313" key="5">
    <source>
        <dbReference type="Proteomes" id="UP000663877"/>
    </source>
</evidence>